<protein>
    <recommendedName>
        <fullName evidence="2">Nephrocystin 3-like N-terminal domain-containing protein</fullName>
    </recommendedName>
</protein>
<accession>A0AA39PY22</accession>
<gene>
    <name evidence="3" type="ORF">EDD18DRAFT_461604</name>
</gene>
<dbReference type="PANTHER" id="PTHR10039">
    <property type="entry name" value="AMELOGENIN"/>
    <property type="match status" value="1"/>
</dbReference>
<keyword evidence="4" id="KW-1185">Reference proteome</keyword>
<reference evidence="3" key="1">
    <citation type="submission" date="2023-06" db="EMBL/GenBank/DDBJ databases">
        <authorList>
            <consortium name="Lawrence Berkeley National Laboratory"/>
            <person name="Ahrendt S."/>
            <person name="Sahu N."/>
            <person name="Indic B."/>
            <person name="Wong-Bajracharya J."/>
            <person name="Merenyi Z."/>
            <person name="Ke H.-M."/>
            <person name="Monk M."/>
            <person name="Kocsube S."/>
            <person name="Drula E."/>
            <person name="Lipzen A."/>
            <person name="Balint B."/>
            <person name="Henrissat B."/>
            <person name="Andreopoulos B."/>
            <person name="Martin F.M."/>
            <person name="Harder C.B."/>
            <person name="Rigling D."/>
            <person name="Ford K.L."/>
            <person name="Foster G.D."/>
            <person name="Pangilinan J."/>
            <person name="Papanicolaou A."/>
            <person name="Barry K."/>
            <person name="LaButti K."/>
            <person name="Viragh M."/>
            <person name="Koriabine M."/>
            <person name="Yan M."/>
            <person name="Riley R."/>
            <person name="Champramary S."/>
            <person name="Plett K.L."/>
            <person name="Tsai I.J."/>
            <person name="Slot J."/>
            <person name="Sipos G."/>
            <person name="Plett J."/>
            <person name="Nagy L.G."/>
            <person name="Grigoriev I.V."/>
        </authorList>
    </citation>
    <scope>NUCLEOTIDE SEQUENCE</scope>
    <source>
        <strain evidence="3">HWK02</strain>
    </source>
</reference>
<feature type="domain" description="Nephrocystin 3-like N-terminal" evidence="2">
    <location>
        <begin position="495"/>
        <end position="649"/>
    </location>
</feature>
<evidence type="ECO:0000313" key="3">
    <source>
        <dbReference type="EMBL" id="KAK0492541.1"/>
    </source>
</evidence>
<dbReference type="InterPro" id="IPR027417">
    <property type="entry name" value="P-loop_NTPase"/>
</dbReference>
<comment type="caution">
    <text evidence="3">The sequence shown here is derived from an EMBL/GenBank/DDBJ whole genome shotgun (WGS) entry which is preliminary data.</text>
</comment>
<dbReference type="InterPro" id="IPR056884">
    <property type="entry name" value="NPHP3-like_N"/>
</dbReference>
<dbReference type="Pfam" id="PF24883">
    <property type="entry name" value="NPHP3_N"/>
    <property type="match status" value="1"/>
</dbReference>
<keyword evidence="1" id="KW-0677">Repeat</keyword>
<organism evidence="3 4">
    <name type="scientific">Armillaria luteobubalina</name>
    <dbReference type="NCBI Taxonomy" id="153913"/>
    <lineage>
        <taxon>Eukaryota</taxon>
        <taxon>Fungi</taxon>
        <taxon>Dikarya</taxon>
        <taxon>Basidiomycota</taxon>
        <taxon>Agaricomycotina</taxon>
        <taxon>Agaricomycetes</taxon>
        <taxon>Agaricomycetidae</taxon>
        <taxon>Agaricales</taxon>
        <taxon>Marasmiineae</taxon>
        <taxon>Physalacriaceae</taxon>
        <taxon>Armillaria</taxon>
    </lineage>
</organism>
<evidence type="ECO:0000259" key="2">
    <source>
        <dbReference type="Pfam" id="PF24883"/>
    </source>
</evidence>
<dbReference type="Gene3D" id="3.40.50.300">
    <property type="entry name" value="P-loop containing nucleotide triphosphate hydrolases"/>
    <property type="match status" value="1"/>
</dbReference>
<dbReference type="EMBL" id="JAUEPU010000029">
    <property type="protein sequence ID" value="KAK0492541.1"/>
    <property type="molecule type" value="Genomic_DNA"/>
</dbReference>
<evidence type="ECO:0000313" key="4">
    <source>
        <dbReference type="Proteomes" id="UP001175228"/>
    </source>
</evidence>
<evidence type="ECO:0000256" key="1">
    <source>
        <dbReference type="ARBA" id="ARBA00022737"/>
    </source>
</evidence>
<sequence>MSSSAMTDQNQAFRYLQKLEIHDFQALRRNASHIYMKIIAGSTVHMSRTYEINSQSVIIWPMSPNWVDLSASTVVEFQVYRRSRIPLKPGILLGHAKKHMTDIVSEDCTTLSLSSTSAAQDVCSLQIFCSSSPKAPSLTVGTLLKSTEPMALIIFKLGKMKAATQAVKRKRYIQKVEAYNLQTSVHDRADLYLKVLGRSLDRQTPAFPMSSGLMPSWSVSIDLDGFEASSLVKFEIYANGKTLVRTKLLGSAEIPVLDLLYNAETTTSLISSGFPTVPVCSLRIFSSRSSREVAGELVKALNKPDQHSSVITTVLDSLEPLKVVIDMLAEVHPAAKIAFNIVSIGYNVLKKREEEDQLVLDLYVTMLDSYHDACENEILRRRDQLYGIYQCLFQQTIECSYFIEGYARKGFIGQIFTPNLLDKANDFRKGFETLRKKLQSGIAEETLVVTLGTQQLVEELAMRESLRGIRPSIELKPKSICMKGTRVETINFIISWIAKCSPGMLWCTGLAGTGKSSLVGTLHEVLAIHAGSRNRLGAFIRYDRIVYSDASHSITRIAYSLGMYDTRIGTAISAVIRRNRGVPAYSASEQFRLLLQEPLESLLELADEGPLVVIIDGLDESDASKEMLAVLSRGFGPKLPFMRLLVFSRPIDTISRVFAAPGSVVTRFALDTASREVHCDIRHFIQAEFTSIHNDPLTRDDRFQMACLKMNAIDELARRASGLFIWASTVCRFIGECPSISRLEALLRSDVPNDATDSLTTLYKTALDTILSESKILGSDEDLMRCVLDVLGAIIVARTPPGMTPETFNIVLSPNDLGPHFILNKLGGLLQTSEDGGGFILLIHKSLYDFLTNPSRRKERWFIDIEAYRTKFARQCLSSVTGFLGSWKPDADIPIPSHIQHYAVIGPLWHIQAFDVQDFNVLRILFDDQLSKWLQVADITRRVPDILKETTKVLYWVNGLVTDLNCSFRLLTYHACQDAEVRFGPILRAPQLVVGPEIPYEPSARLCPSRQNSEVHWHNIIPYHGVYFISSGAFSVSADSQTLVGTPWRPEALVMRLHINVNVQEKPSQTPISSFFASGISLKNPKYDAFGCLVTRSAVIDYQSDSHSQDWEVVGPYSESGNQSASAFISIHDIDSSRSCHCIFRGLKTYNLLLYTTGIVVIDTQAMVLIRIDLNSLKDQRIPRIWTRIDEGDALQMDHFSLWNKPFRVSKDGLTLAHIQYCSDDKCLDPPTTLRRWNTATGTILSTDYLPESLKWKPTGLVGLSFDGTMAMIRTSRKGKLCRDIIVPSSSDNSGVIIIPLEEKLCDAVFLPDDRRIAYVTDKDMVIRDICAEKETFRHPFPHAEGARSIVVTPNGKTLVTVHPSYIRTWRVGAP</sequence>
<name>A0AA39PY22_9AGAR</name>
<dbReference type="PANTHER" id="PTHR10039:SF14">
    <property type="entry name" value="NACHT DOMAIN-CONTAINING PROTEIN"/>
    <property type="match status" value="1"/>
</dbReference>
<proteinExistence type="predicted"/>
<dbReference type="SUPFAM" id="SSF52540">
    <property type="entry name" value="P-loop containing nucleoside triphosphate hydrolases"/>
    <property type="match status" value="1"/>
</dbReference>
<dbReference type="SUPFAM" id="SSF82171">
    <property type="entry name" value="DPP6 N-terminal domain-like"/>
    <property type="match status" value="1"/>
</dbReference>
<dbReference type="Proteomes" id="UP001175228">
    <property type="component" value="Unassembled WGS sequence"/>
</dbReference>